<gene>
    <name evidence="1" type="ORF">VTL71DRAFT_4032</name>
</gene>
<sequence length="70" mass="8273">MQSSSIQPYNKKIRFQKQEKGLFDPVFTAGFLMKACERERAKKKMPMTMIICLNPEICSRMIRTPECRTR</sequence>
<comment type="caution">
    <text evidence="1">The sequence shown here is derived from an EMBL/GenBank/DDBJ whole genome shotgun (WGS) entry which is preliminary data.</text>
</comment>
<accession>A0ABR4C5W3</accession>
<reference evidence="1 2" key="1">
    <citation type="journal article" date="2024" name="Commun. Biol.">
        <title>Comparative genomic analysis of thermophilic fungi reveals convergent evolutionary adaptations and gene losses.</title>
        <authorList>
            <person name="Steindorff A.S."/>
            <person name="Aguilar-Pontes M.V."/>
            <person name="Robinson A.J."/>
            <person name="Andreopoulos B."/>
            <person name="LaButti K."/>
            <person name="Kuo A."/>
            <person name="Mondo S."/>
            <person name="Riley R."/>
            <person name="Otillar R."/>
            <person name="Haridas S."/>
            <person name="Lipzen A."/>
            <person name="Grimwood J."/>
            <person name="Schmutz J."/>
            <person name="Clum A."/>
            <person name="Reid I.D."/>
            <person name="Moisan M.C."/>
            <person name="Butler G."/>
            <person name="Nguyen T.T.M."/>
            <person name="Dewar K."/>
            <person name="Conant G."/>
            <person name="Drula E."/>
            <person name="Henrissat B."/>
            <person name="Hansel C."/>
            <person name="Singer S."/>
            <person name="Hutchinson M.I."/>
            <person name="de Vries R.P."/>
            <person name="Natvig D.O."/>
            <person name="Powell A.J."/>
            <person name="Tsang A."/>
            <person name="Grigoriev I.V."/>
        </authorList>
    </citation>
    <scope>NUCLEOTIDE SEQUENCE [LARGE SCALE GENOMIC DNA]</scope>
    <source>
        <strain evidence="1 2">CBS 494.80</strain>
    </source>
</reference>
<evidence type="ECO:0000313" key="1">
    <source>
        <dbReference type="EMBL" id="KAL2064892.1"/>
    </source>
</evidence>
<proteinExistence type="predicted"/>
<keyword evidence="2" id="KW-1185">Reference proteome</keyword>
<organism evidence="1 2">
    <name type="scientific">Oculimacula yallundae</name>
    <dbReference type="NCBI Taxonomy" id="86028"/>
    <lineage>
        <taxon>Eukaryota</taxon>
        <taxon>Fungi</taxon>
        <taxon>Dikarya</taxon>
        <taxon>Ascomycota</taxon>
        <taxon>Pezizomycotina</taxon>
        <taxon>Leotiomycetes</taxon>
        <taxon>Helotiales</taxon>
        <taxon>Ploettnerulaceae</taxon>
        <taxon>Oculimacula</taxon>
    </lineage>
</organism>
<name>A0ABR4C5W3_9HELO</name>
<protein>
    <submittedName>
        <fullName evidence="1">Uncharacterized protein</fullName>
    </submittedName>
</protein>
<dbReference type="EMBL" id="JAZHXI010000013">
    <property type="protein sequence ID" value="KAL2064892.1"/>
    <property type="molecule type" value="Genomic_DNA"/>
</dbReference>
<dbReference type="Proteomes" id="UP001595075">
    <property type="component" value="Unassembled WGS sequence"/>
</dbReference>
<evidence type="ECO:0000313" key="2">
    <source>
        <dbReference type="Proteomes" id="UP001595075"/>
    </source>
</evidence>